<evidence type="ECO:0000313" key="3">
    <source>
        <dbReference type="Proteomes" id="UP001564760"/>
    </source>
</evidence>
<dbReference type="Pfam" id="PF01183">
    <property type="entry name" value="Glyco_hydro_25"/>
    <property type="match status" value="1"/>
</dbReference>
<evidence type="ECO:0000313" key="2">
    <source>
        <dbReference type="EMBL" id="MEY8018888.1"/>
    </source>
</evidence>
<dbReference type="Gene3D" id="3.20.20.80">
    <property type="entry name" value="Glycosidases"/>
    <property type="match status" value="1"/>
</dbReference>
<comment type="caution">
    <text evidence="2">The sequence shown here is derived from an EMBL/GenBank/DDBJ whole genome shotgun (WGS) entry which is preliminary data.</text>
</comment>
<accession>A0ABV4C9Q0</accession>
<dbReference type="InterPro" id="IPR017853">
    <property type="entry name" value="GH"/>
</dbReference>
<sequence>MTLFYPDCSNNNWSSVQDAISFLEQLVPEGFSGMCHKVSEGNYYEDPYWPPVRQWCQQHNLPVIGYHYVTTDDPASQVRTWHANNGGTRAMLDWEDNGGDLANLTAVVDAFNAAGIIVQLGYYPQWYWRQQGRGTLSGLADALVSSGYPDGSGYASTIYADSGGNTGEGWAPYGGVTPAAWQFTNSANIAGHTVDCNAYQGTDLRVLFDTTPTTRTPTPDRAKL</sequence>
<evidence type="ECO:0000256" key="1">
    <source>
        <dbReference type="ARBA" id="ARBA00010646"/>
    </source>
</evidence>
<protein>
    <submittedName>
        <fullName evidence="2">GH25 family lysozyme</fullName>
    </submittedName>
</protein>
<reference evidence="2 3" key="1">
    <citation type="submission" date="2024-08" db="EMBL/GenBank/DDBJ databases">
        <title>Mycobacterium servetensis sp. nov., a novel rapid-growing mycobacterial species recovered from a human patient in Zaragoza, Spain.</title>
        <authorList>
            <person name="Tristancho-Baro A.I."/>
            <person name="Buenestado-Serrano S."/>
            <person name="Garcia De Viedma D."/>
            <person name="Milagro-Beamonte A."/>
            <person name="Burillo N."/>
            <person name="Sanz S."/>
            <person name="Lopez-Calleja A.I."/>
            <person name="Penas-Utrilla D."/>
            <person name="Guardingo M."/>
            <person name="Garcia M.J."/>
            <person name="Vinuelas-Bayon J."/>
        </authorList>
    </citation>
    <scope>NUCLEOTIDE SEQUENCE [LARGE SCALE GENOMIC DNA]</scope>
    <source>
        <strain evidence="3">HUMS_12744610</strain>
    </source>
</reference>
<gene>
    <name evidence="2" type="ORF">AB8998_30015</name>
</gene>
<keyword evidence="3" id="KW-1185">Reference proteome</keyword>
<dbReference type="RefSeq" id="WP_369742070.1">
    <property type="nucleotide sequence ID" value="NZ_JBGEDP010000002.1"/>
</dbReference>
<dbReference type="EMBL" id="JBGEDP010000002">
    <property type="protein sequence ID" value="MEY8018888.1"/>
    <property type="molecule type" value="Genomic_DNA"/>
</dbReference>
<proteinExistence type="inferred from homology"/>
<dbReference type="InterPro" id="IPR002053">
    <property type="entry name" value="Glyco_hydro_25"/>
</dbReference>
<dbReference type="SUPFAM" id="SSF51445">
    <property type="entry name" value="(Trans)glycosidases"/>
    <property type="match status" value="1"/>
</dbReference>
<organism evidence="2 3">
    <name type="scientific">Mycobacterium servetii</name>
    <dbReference type="NCBI Taxonomy" id="3237418"/>
    <lineage>
        <taxon>Bacteria</taxon>
        <taxon>Bacillati</taxon>
        <taxon>Actinomycetota</taxon>
        <taxon>Actinomycetes</taxon>
        <taxon>Mycobacteriales</taxon>
        <taxon>Mycobacteriaceae</taxon>
        <taxon>Mycobacterium</taxon>
    </lineage>
</organism>
<name>A0ABV4C9Q0_9MYCO</name>
<dbReference type="Proteomes" id="UP001564760">
    <property type="component" value="Unassembled WGS sequence"/>
</dbReference>
<comment type="similarity">
    <text evidence="1">Belongs to the glycosyl hydrolase 25 family.</text>
</comment>